<reference evidence="3" key="1">
    <citation type="submission" date="2022-11" db="UniProtKB">
        <authorList>
            <consortium name="WormBaseParasite"/>
        </authorList>
    </citation>
    <scope>IDENTIFICATION</scope>
</reference>
<keyword evidence="1" id="KW-0812">Transmembrane</keyword>
<protein>
    <submittedName>
        <fullName evidence="3">Uncharacterized protein</fullName>
    </submittedName>
</protein>
<feature type="transmembrane region" description="Helical" evidence="1">
    <location>
        <begin position="6"/>
        <end position="34"/>
    </location>
</feature>
<keyword evidence="2" id="KW-1185">Reference proteome</keyword>
<evidence type="ECO:0000256" key="1">
    <source>
        <dbReference type="SAM" id="Phobius"/>
    </source>
</evidence>
<accession>A0A914Q3R7</accession>
<name>A0A914Q3R7_9BILA</name>
<dbReference type="Proteomes" id="UP000887578">
    <property type="component" value="Unplaced"/>
</dbReference>
<evidence type="ECO:0000313" key="3">
    <source>
        <dbReference type="WBParaSite" id="PDA_v2.g25948.t1"/>
    </source>
</evidence>
<dbReference type="AlphaFoldDB" id="A0A914Q3R7"/>
<dbReference type="WBParaSite" id="PDA_v2.g25948.t1">
    <property type="protein sequence ID" value="PDA_v2.g25948.t1"/>
    <property type="gene ID" value="PDA_v2.g25948"/>
</dbReference>
<organism evidence="2 3">
    <name type="scientific">Panagrolaimus davidi</name>
    <dbReference type="NCBI Taxonomy" id="227884"/>
    <lineage>
        <taxon>Eukaryota</taxon>
        <taxon>Metazoa</taxon>
        <taxon>Ecdysozoa</taxon>
        <taxon>Nematoda</taxon>
        <taxon>Chromadorea</taxon>
        <taxon>Rhabditida</taxon>
        <taxon>Tylenchina</taxon>
        <taxon>Panagrolaimomorpha</taxon>
        <taxon>Panagrolaimoidea</taxon>
        <taxon>Panagrolaimidae</taxon>
        <taxon>Panagrolaimus</taxon>
    </lineage>
</organism>
<keyword evidence="1" id="KW-0472">Membrane</keyword>
<keyword evidence="1" id="KW-1133">Transmembrane helix</keyword>
<proteinExistence type="predicted"/>
<sequence length="86" mass="9998">MLFFEFLVVAYYAMLIIANANGYLQLTGFAVAYFRYVEDYRSLVTPFILLLVCKFVRIDFVEFVKNVFGKQSTKTRIQTITAVTVF</sequence>
<evidence type="ECO:0000313" key="2">
    <source>
        <dbReference type="Proteomes" id="UP000887578"/>
    </source>
</evidence>